<gene>
    <name evidence="2" type="ORF">BDD16_002865</name>
</gene>
<organism evidence="2 3">
    <name type="scientific">Sphaerotilus montanus</name>
    <dbReference type="NCBI Taxonomy" id="522889"/>
    <lineage>
        <taxon>Bacteria</taxon>
        <taxon>Pseudomonadati</taxon>
        <taxon>Pseudomonadota</taxon>
        <taxon>Betaproteobacteria</taxon>
        <taxon>Burkholderiales</taxon>
        <taxon>Sphaerotilaceae</taxon>
        <taxon>Sphaerotilus</taxon>
    </lineage>
</organism>
<feature type="region of interest" description="Disordered" evidence="1">
    <location>
        <begin position="55"/>
        <end position="77"/>
    </location>
</feature>
<dbReference type="RefSeq" id="WP_179634584.1">
    <property type="nucleotide sequence ID" value="NZ_JACCFH010000001.1"/>
</dbReference>
<evidence type="ECO:0000256" key="1">
    <source>
        <dbReference type="SAM" id="MobiDB-lite"/>
    </source>
</evidence>
<dbReference type="EMBL" id="JACCFH010000001">
    <property type="protein sequence ID" value="NYG33879.1"/>
    <property type="molecule type" value="Genomic_DNA"/>
</dbReference>
<name>A0A7Y9R1G7_9BURK</name>
<reference evidence="2 3" key="1">
    <citation type="submission" date="2020-07" db="EMBL/GenBank/DDBJ databases">
        <title>Genomic Encyclopedia of Archaeal and Bacterial Type Strains, Phase II (KMG-II): from individual species to whole genera.</title>
        <authorList>
            <person name="Goeker M."/>
        </authorList>
    </citation>
    <scope>NUCLEOTIDE SEQUENCE [LARGE SCALE GENOMIC DNA]</scope>
    <source>
        <strain evidence="2 3">DSM 21226</strain>
    </source>
</reference>
<proteinExistence type="predicted"/>
<dbReference type="AlphaFoldDB" id="A0A7Y9R1G7"/>
<feature type="compositionally biased region" description="Basic and acidic residues" evidence="1">
    <location>
        <begin position="55"/>
        <end position="64"/>
    </location>
</feature>
<protein>
    <submittedName>
        <fullName evidence="2">Uncharacterized protein</fullName>
    </submittedName>
</protein>
<evidence type="ECO:0000313" key="2">
    <source>
        <dbReference type="EMBL" id="NYG33879.1"/>
    </source>
</evidence>
<evidence type="ECO:0000313" key="3">
    <source>
        <dbReference type="Proteomes" id="UP000518288"/>
    </source>
</evidence>
<keyword evidence="3" id="KW-1185">Reference proteome</keyword>
<accession>A0A7Y9R1G7</accession>
<dbReference type="Proteomes" id="UP000518288">
    <property type="component" value="Unassembled WGS sequence"/>
</dbReference>
<sequence>MKNGSLTQQTYIAPEVLGAYAALKRSAEISRQMAFLTGTDVIIVKDGRILRESGAESYDLRAERPTSNVHPLPRPVR</sequence>
<comment type="caution">
    <text evidence="2">The sequence shown here is derived from an EMBL/GenBank/DDBJ whole genome shotgun (WGS) entry which is preliminary data.</text>
</comment>